<organism evidence="7 8">
    <name type="scientific">Methylobacterium brachiatum</name>
    <dbReference type="NCBI Taxonomy" id="269660"/>
    <lineage>
        <taxon>Bacteria</taxon>
        <taxon>Pseudomonadati</taxon>
        <taxon>Pseudomonadota</taxon>
        <taxon>Alphaproteobacteria</taxon>
        <taxon>Hyphomicrobiales</taxon>
        <taxon>Methylobacteriaceae</taxon>
        <taxon>Methylobacterium</taxon>
    </lineage>
</organism>
<name>A0AAJ1TZ27_9HYPH</name>
<keyword evidence="3 5" id="KW-0479">Metal-binding</keyword>
<dbReference type="AlphaFoldDB" id="A0AAJ1TZ27"/>
<dbReference type="GO" id="GO:0000287">
    <property type="term" value="F:magnesium ion binding"/>
    <property type="evidence" value="ECO:0007669"/>
    <property type="project" value="UniProtKB-UniRule"/>
</dbReference>
<feature type="binding site" evidence="5">
    <location>
        <position position="105"/>
    </location>
    <ligand>
        <name>Mg(2+)</name>
        <dbReference type="ChEBI" id="CHEBI:18420"/>
    </ligand>
</feature>
<keyword evidence="2 5" id="KW-0540">Nuclease</keyword>
<evidence type="ECO:0000256" key="5">
    <source>
        <dbReference type="HAMAP-Rule" id="MF_00265"/>
    </source>
</evidence>
<evidence type="ECO:0000256" key="1">
    <source>
        <dbReference type="ARBA" id="ARBA00022649"/>
    </source>
</evidence>
<gene>
    <name evidence="5" type="primary">vapC</name>
    <name evidence="7" type="ORF">QO001_006408</name>
</gene>
<evidence type="ECO:0000256" key="2">
    <source>
        <dbReference type="ARBA" id="ARBA00022722"/>
    </source>
</evidence>
<keyword evidence="5" id="KW-0800">Toxin</keyword>
<reference evidence="7" key="1">
    <citation type="submission" date="2023-07" db="EMBL/GenBank/DDBJ databases">
        <title>Genomic Encyclopedia of Type Strains, Phase IV (KMG-IV): sequencing the most valuable type-strain genomes for metagenomic binning, comparative biology and taxonomic classification.</title>
        <authorList>
            <person name="Goeker M."/>
        </authorList>
    </citation>
    <scope>NUCLEOTIDE SEQUENCE</scope>
    <source>
        <strain evidence="7">DSM 19569</strain>
    </source>
</reference>
<sequence length="140" mass="15045">MFYIDTSVLVCALTNEPDTERMQAWLGVQAAGDLALSAWVVTEFSAALSIKVRRKDLMPEHRAAALTAFTRLTAESFASLALSDRQFRVAARFADQSHLGLRAGDALHLALAADHGVALMTLDHRLAEAGAALGIATRLL</sequence>
<dbReference type="Proteomes" id="UP001223420">
    <property type="component" value="Unassembled WGS sequence"/>
</dbReference>
<comment type="cofactor">
    <cofactor evidence="5">
        <name>Mg(2+)</name>
        <dbReference type="ChEBI" id="CHEBI:18420"/>
    </cofactor>
</comment>
<dbReference type="EMBL" id="JAUSWL010000026">
    <property type="protein sequence ID" value="MDQ0547449.1"/>
    <property type="molecule type" value="Genomic_DNA"/>
</dbReference>
<keyword evidence="4 5" id="KW-0378">Hydrolase</keyword>
<dbReference type="CDD" id="cd09874">
    <property type="entry name" value="PIN_MT3492-like"/>
    <property type="match status" value="1"/>
</dbReference>
<feature type="domain" description="PIN" evidence="6">
    <location>
        <begin position="3"/>
        <end position="130"/>
    </location>
</feature>
<keyword evidence="1 5" id="KW-1277">Toxin-antitoxin system</keyword>
<dbReference type="InterPro" id="IPR022907">
    <property type="entry name" value="VapC_family"/>
</dbReference>
<evidence type="ECO:0000313" key="7">
    <source>
        <dbReference type="EMBL" id="MDQ0547449.1"/>
    </source>
</evidence>
<dbReference type="HAMAP" id="MF_00265">
    <property type="entry name" value="VapC_Nob1"/>
    <property type="match status" value="1"/>
</dbReference>
<keyword evidence="5" id="KW-0460">Magnesium</keyword>
<dbReference type="Gene3D" id="3.40.50.1010">
    <property type="entry name" value="5'-nuclease"/>
    <property type="match status" value="1"/>
</dbReference>
<comment type="similarity">
    <text evidence="5">Belongs to the PINc/VapC protein family.</text>
</comment>
<evidence type="ECO:0000256" key="3">
    <source>
        <dbReference type="ARBA" id="ARBA00022723"/>
    </source>
</evidence>
<feature type="binding site" evidence="5">
    <location>
        <position position="5"/>
    </location>
    <ligand>
        <name>Mg(2+)</name>
        <dbReference type="ChEBI" id="CHEBI:18420"/>
    </ligand>
</feature>
<comment type="function">
    <text evidence="5">Toxic component of a toxin-antitoxin (TA) system. An RNase.</text>
</comment>
<evidence type="ECO:0000313" key="8">
    <source>
        <dbReference type="Proteomes" id="UP001223420"/>
    </source>
</evidence>
<comment type="caution">
    <text evidence="7">The sequence shown here is derived from an EMBL/GenBank/DDBJ whole genome shotgun (WGS) entry which is preliminary data.</text>
</comment>
<dbReference type="RefSeq" id="WP_230368406.1">
    <property type="nucleotide sequence ID" value="NZ_JAJALK010000029.1"/>
</dbReference>
<proteinExistence type="inferred from homology"/>
<evidence type="ECO:0000256" key="4">
    <source>
        <dbReference type="ARBA" id="ARBA00022801"/>
    </source>
</evidence>
<accession>A0AAJ1TZ27</accession>
<dbReference type="InterPro" id="IPR029060">
    <property type="entry name" value="PIN-like_dom_sf"/>
</dbReference>
<protein>
    <recommendedName>
        <fullName evidence="5">Ribonuclease VapC</fullName>
        <shortName evidence="5">RNase VapC</shortName>
        <ecNumber evidence="5">3.1.-.-</ecNumber>
    </recommendedName>
    <alternativeName>
        <fullName evidence="5">Toxin VapC</fullName>
    </alternativeName>
</protein>
<evidence type="ECO:0000259" key="6">
    <source>
        <dbReference type="Pfam" id="PF01850"/>
    </source>
</evidence>
<dbReference type="GO" id="GO:0004540">
    <property type="term" value="F:RNA nuclease activity"/>
    <property type="evidence" value="ECO:0007669"/>
    <property type="project" value="InterPro"/>
</dbReference>
<dbReference type="InterPro" id="IPR002716">
    <property type="entry name" value="PIN_dom"/>
</dbReference>
<dbReference type="SUPFAM" id="SSF88723">
    <property type="entry name" value="PIN domain-like"/>
    <property type="match status" value="1"/>
</dbReference>
<dbReference type="GO" id="GO:0090729">
    <property type="term" value="F:toxin activity"/>
    <property type="evidence" value="ECO:0007669"/>
    <property type="project" value="UniProtKB-KW"/>
</dbReference>
<dbReference type="EC" id="3.1.-.-" evidence="5"/>
<dbReference type="GO" id="GO:0016787">
    <property type="term" value="F:hydrolase activity"/>
    <property type="evidence" value="ECO:0007669"/>
    <property type="project" value="UniProtKB-KW"/>
</dbReference>
<dbReference type="Pfam" id="PF01850">
    <property type="entry name" value="PIN"/>
    <property type="match status" value="1"/>
</dbReference>